<dbReference type="Gene3D" id="1.10.8.10">
    <property type="entry name" value="DNA helicase RuvA subunit, C-terminal domain"/>
    <property type="match status" value="1"/>
</dbReference>
<feature type="domain" description="CUE" evidence="2">
    <location>
        <begin position="529"/>
        <end position="571"/>
    </location>
</feature>
<keyword evidence="5" id="KW-1185">Reference proteome</keyword>
<dbReference type="InterPro" id="IPR041545">
    <property type="entry name" value="DUF5601"/>
</dbReference>
<feature type="compositionally biased region" description="Polar residues" evidence="1">
    <location>
        <begin position="417"/>
        <end position="436"/>
    </location>
</feature>
<dbReference type="InterPro" id="IPR009060">
    <property type="entry name" value="UBA-like_sf"/>
</dbReference>
<name>A0A3G2S8E2_MALR7</name>
<dbReference type="InterPro" id="IPR003123">
    <property type="entry name" value="VPS9"/>
</dbReference>
<dbReference type="PROSITE" id="PS51140">
    <property type="entry name" value="CUE"/>
    <property type="match status" value="1"/>
</dbReference>
<evidence type="ECO:0000313" key="4">
    <source>
        <dbReference type="EMBL" id="AYO44381.1"/>
    </source>
</evidence>
<dbReference type="Pfam" id="PF02204">
    <property type="entry name" value="VPS9"/>
    <property type="match status" value="1"/>
</dbReference>
<proteinExistence type="predicted"/>
<dbReference type="InterPro" id="IPR045046">
    <property type="entry name" value="Vps9-like"/>
</dbReference>
<evidence type="ECO:0000259" key="3">
    <source>
        <dbReference type="PROSITE" id="PS51205"/>
    </source>
</evidence>
<dbReference type="InterPro" id="IPR003892">
    <property type="entry name" value="CUE"/>
</dbReference>
<dbReference type="GO" id="GO:0005829">
    <property type="term" value="C:cytosol"/>
    <property type="evidence" value="ECO:0007669"/>
    <property type="project" value="TreeGrafter"/>
</dbReference>
<dbReference type="Pfam" id="PF02845">
    <property type="entry name" value="CUE"/>
    <property type="match status" value="1"/>
</dbReference>
<feature type="region of interest" description="Disordered" evidence="1">
    <location>
        <begin position="1"/>
        <end position="88"/>
    </location>
</feature>
<dbReference type="AlphaFoldDB" id="A0A3G2S8E2"/>
<dbReference type="SMART" id="SM00167">
    <property type="entry name" value="VPS9"/>
    <property type="match status" value="1"/>
</dbReference>
<dbReference type="STRING" id="425264.A0A3G2S8E2"/>
<dbReference type="Gene3D" id="1.10.246.120">
    <property type="match status" value="1"/>
</dbReference>
<dbReference type="VEuPathDB" id="FungiDB:DNF11_3431"/>
<dbReference type="GO" id="GO:0016192">
    <property type="term" value="P:vesicle-mediated transport"/>
    <property type="evidence" value="ECO:0007669"/>
    <property type="project" value="InterPro"/>
</dbReference>
<dbReference type="GO" id="GO:0005085">
    <property type="term" value="F:guanyl-nucleotide exchange factor activity"/>
    <property type="evidence" value="ECO:0007669"/>
    <property type="project" value="InterPro"/>
</dbReference>
<evidence type="ECO:0000259" key="2">
    <source>
        <dbReference type="PROSITE" id="PS51140"/>
    </source>
</evidence>
<dbReference type="Proteomes" id="UP000269793">
    <property type="component" value="Chromosome VI"/>
</dbReference>
<dbReference type="InterPro" id="IPR037191">
    <property type="entry name" value="VPS9_dom_sf"/>
</dbReference>
<dbReference type="EMBL" id="CP033153">
    <property type="protein sequence ID" value="AYO44381.1"/>
    <property type="molecule type" value="Genomic_DNA"/>
</dbReference>
<dbReference type="Pfam" id="PF18151">
    <property type="entry name" value="DUF5601"/>
    <property type="match status" value="1"/>
</dbReference>
<dbReference type="SMART" id="SM00546">
    <property type="entry name" value="CUE"/>
    <property type="match status" value="1"/>
</dbReference>
<dbReference type="GO" id="GO:0043130">
    <property type="term" value="F:ubiquitin binding"/>
    <property type="evidence" value="ECO:0007669"/>
    <property type="project" value="InterPro"/>
</dbReference>
<sequence length="571" mass="64725">MEREQDLQSEPVENEQVANEQKVSESVVGADHPGQLNDTTPNKPEPREDTSLQETTPTARANDKGKERSIDPVPPEESNTYTSKRAQVPTEKPFDFNRFLEQMKHKSAVPVNEYVRSFFRGFTRRPYKPDEQAKLIFDFLDFIAARMLEATVFAELPPREFDQATEAMEKLVMNRLYTYTFPPAIAMEGRWTVQTDDLERDRVLSERIRLFAWVREEQLDVKKGQHSERFYIFAAQELNKVNHYKAPRDKMICILNCCKVIFGLIRHLGSDESADAFMPLLILVVLRANPPNLISNWEYIQRFRSPPRRTSESEYYLSSLAGAIAFIEQMDHTTLSHTTQLELDERIQREAARMEEEAAEKSESTSRPFSVTASMAAVSLADDTRAFIQRTGEAARHGLNRLFTERPDMIGSEMQPMPSTRVASQPETPAPSTIPNSKPARGEAPNAPLRGPVSSPMLPDSPASVSTPHTRTDAVPRWRSGLVPRFGDDEDDDLRDSPSHHVAAIRYAEEDQSLMAGEEHQDEEEVSVDVSVAIQTLQSIFPQADSSVLQLVLEECGYHVETSIDRLLEMT</sequence>
<organism evidence="4 5">
    <name type="scientific">Malassezia restricta (strain ATCC 96810 / NBRC 103918 / CBS 7877)</name>
    <name type="common">Seborrheic dermatitis infection agent</name>
    <dbReference type="NCBI Taxonomy" id="425264"/>
    <lineage>
        <taxon>Eukaryota</taxon>
        <taxon>Fungi</taxon>
        <taxon>Dikarya</taxon>
        <taxon>Basidiomycota</taxon>
        <taxon>Ustilaginomycotina</taxon>
        <taxon>Malasseziomycetes</taxon>
        <taxon>Malasseziales</taxon>
        <taxon>Malasseziaceae</taxon>
        <taxon>Malassezia</taxon>
    </lineage>
</organism>
<gene>
    <name evidence="4" type="primary">vps901</name>
    <name evidence="4" type="ORF">DNF11_3431</name>
</gene>
<reference evidence="4 5" key="1">
    <citation type="submission" date="2018-10" db="EMBL/GenBank/DDBJ databases">
        <title>Complete genome sequence of Malassezia restricta CBS 7877.</title>
        <authorList>
            <person name="Morand S.C."/>
            <person name="Bertignac M."/>
            <person name="Iltis A."/>
            <person name="Kolder I."/>
            <person name="Pirovano W."/>
            <person name="Jourdain R."/>
            <person name="Clavaud C."/>
        </authorList>
    </citation>
    <scope>NUCLEOTIDE SEQUENCE [LARGE SCALE GENOMIC DNA]</scope>
    <source>
        <strain evidence="4 5">CBS 7877</strain>
    </source>
</reference>
<dbReference type="OrthoDB" id="300289at2759"/>
<accession>A0A3G2S8E2</accession>
<dbReference type="SUPFAM" id="SSF109993">
    <property type="entry name" value="VPS9 domain"/>
    <property type="match status" value="1"/>
</dbReference>
<protein>
    <submittedName>
        <fullName evidence="4">Vacuolar protein sorting-associated protein 9a</fullName>
    </submittedName>
</protein>
<dbReference type="PROSITE" id="PS51205">
    <property type="entry name" value="VPS9"/>
    <property type="match status" value="1"/>
</dbReference>
<evidence type="ECO:0000313" key="5">
    <source>
        <dbReference type="Proteomes" id="UP000269793"/>
    </source>
</evidence>
<feature type="compositionally biased region" description="Basic and acidic residues" evidence="1">
    <location>
        <begin position="61"/>
        <end position="70"/>
    </location>
</feature>
<feature type="region of interest" description="Disordered" evidence="1">
    <location>
        <begin position="406"/>
        <end position="484"/>
    </location>
</feature>
<dbReference type="SUPFAM" id="SSF46934">
    <property type="entry name" value="UBA-like"/>
    <property type="match status" value="1"/>
</dbReference>
<dbReference type="PANTHER" id="PTHR23101">
    <property type="entry name" value="RAB GDP/GTP EXCHANGE FACTOR"/>
    <property type="match status" value="1"/>
</dbReference>
<dbReference type="GO" id="GO:0031267">
    <property type="term" value="F:small GTPase binding"/>
    <property type="evidence" value="ECO:0007669"/>
    <property type="project" value="TreeGrafter"/>
</dbReference>
<feature type="domain" description="VPS9" evidence="3">
    <location>
        <begin position="198"/>
        <end position="336"/>
    </location>
</feature>
<dbReference type="GO" id="GO:0030139">
    <property type="term" value="C:endocytic vesicle"/>
    <property type="evidence" value="ECO:0007669"/>
    <property type="project" value="TreeGrafter"/>
</dbReference>
<dbReference type="Gene3D" id="1.20.1050.80">
    <property type="entry name" value="VPS9 domain"/>
    <property type="match status" value="1"/>
</dbReference>
<dbReference type="PANTHER" id="PTHR23101:SF25">
    <property type="entry name" value="GTPASE-ACTIVATING PROTEIN AND VPS9 DOMAIN-CONTAINING PROTEIN 1"/>
    <property type="match status" value="1"/>
</dbReference>
<dbReference type="CDD" id="cd14279">
    <property type="entry name" value="CUE"/>
    <property type="match status" value="1"/>
</dbReference>
<evidence type="ECO:0000256" key="1">
    <source>
        <dbReference type="SAM" id="MobiDB-lite"/>
    </source>
</evidence>